<name>A0ABN8RVV2_9CNID</name>
<sequence>LKEYLKQRGIQSSRKRKVELVELCEKSEEIKVPKIAEEEAPLDPRISMKEQLKTDEGDLANPLDNENRVFSQWTKNLTNVPDFRFPDLFNYLVGKDPVYNSESLKSYKSLLGYKLFSDGHVEELWYHPPQPNSNYSYSKFAVKPTEKSKTVDGSATYRGFFILKKDGSVNSAYCLCKGGYVFSSFDF</sequence>
<comment type="caution">
    <text evidence="1">The sequence shown here is derived from an EMBL/GenBank/DDBJ whole genome shotgun (WGS) entry which is preliminary data.</text>
</comment>
<keyword evidence="2" id="KW-1185">Reference proteome</keyword>
<feature type="non-terminal residue" evidence="1">
    <location>
        <position position="1"/>
    </location>
</feature>
<dbReference type="PANTHER" id="PTHR47526">
    <property type="entry name" value="ATP-DEPENDENT DNA HELICASE"/>
    <property type="match status" value="1"/>
</dbReference>
<dbReference type="Proteomes" id="UP001159405">
    <property type="component" value="Unassembled WGS sequence"/>
</dbReference>
<accession>A0ABN8RVV2</accession>
<gene>
    <name evidence="1" type="ORF">PLOB_00028677</name>
</gene>
<dbReference type="PANTHER" id="PTHR47526:SF3">
    <property type="entry name" value="PHD-TYPE DOMAIN-CONTAINING PROTEIN"/>
    <property type="match status" value="1"/>
</dbReference>
<evidence type="ECO:0000313" key="1">
    <source>
        <dbReference type="EMBL" id="CAH3183616.1"/>
    </source>
</evidence>
<protein>
    <recommendedName>
        <fullName evidence="3">SAP domain-containing protein</fullName>
    </recommendedName>
</protein>
<evidence type="ECO:0008006" key="3">
    <source>
        <dbReference type="Google" id="ProtNLM"/>
    </source>
</evidence>
<dbReference type="EMBL" id="CALNXK010000358">
    <property type="protein sequence ID" value="CAH3183616.1"/>
    <property type="molecule type" value="Genomic_DNA"/>
</dbReference>
<organism evidence="1 2">
    <name type="scientific">Porites lobata</name>
    <dbReference type="NCBI Taxonomy" id="104759"/>
    <lineage>
        <taxon>Eukaryota</taxon>
        <taxon>Metazoa</taxon>
        <taxon>Cnidaria</taxon>
        <taxon>Anthozoa</taxon>
        <taxon>Hexacorallia</taxon>
        <taxon>Scleractinia</taxon>
        <taxon>Fungiina</taxon>
        <taxon>Poritidae</taxon>
        <taxon>Porites</taxon>
    </lineage>
</organism>
<reference evidence="1 2" key="1">
    <citation type="submission" date="2022-05" db="EMBL/GenBank/DDBJ databases">
        <authorList>
            <consortium name="Genoscope - CEA"/>
            <person name="William W."/>
        </authorList>
    </citation>
    <scope>NUCLEOTIDE SEQUENCE [LARGE SCALE GENOMIC DNA]</scope>
</reference>
<evidence type="ECO:0000313" key="2">
    <source>
        <dbReference type="Proteomes" id="UP001159405"/>
    </source>
</evidence>
<proteinExistence type="predicted"/>